<keyword evidence="7" id="KW-0675">Receptor</keyword>
<name>A0A7R9Q336_9ACAR</name>
<dbReference type="EMBL" id="OC862693">
    <property type="protein sequence ID" value="CAD7630442.1"/>
    <property type="molecule type" value="Genomic_DNA"/>
</dbReference>
<dbReference type="GO" id="GO:0000978">
    <property type="term" value="F:RNA polymerase II cis-regulatory region sequence-specific DNA binding"/>
    <property type="evidence" value="ECO:0007669"/>
    <property type="project" value="TreeGrafter"/>
</dbReference>
<feature type="domain" description="Nuclear receptor" evidence="9">
    <location>
        <begin position="75"/>
        <end position="150"/>
    </location>
</feature>
<dbReference type="Proteomes" id="UP000759131">
    <property type="component" value="Unassembled WGS sequence"/>
</dbReference>
<keyword evidence="5" id="KW-0238">DNA-binding</keyword>
<feature type="domain" description="Nuclear receptor" evidence="9">
    <location>
        <begin position="1"/>
        <end position="42"/>
    </location>
</feature>
<dbReference type="InterPro" id="IPR013088">
    <property type="entry name" value="Znf_NHR/GATA"/>
</dbReference>
<keyword evidence="3" id="KW-0862">Zinc</keyword>
<dbReference type="SMART" id="SM00399">
    <property type="entry name" value="ZnF_C4"/>
    <property type="match status" value="1"/>
</dbReference>
<dbReference type="Gene3D" id="3.30.50.10">
    <property type="entry name" value="Erythroid Transcription Factor GATA-1, subunit A"/>
    <property type="match status" value="2"/>
</dbReference>
<dbReference type="OrthoDB" id="6247587at2759"/>
<reference evidence="10" key="1">
    <citation type="submission" date="2020-11" db="EMBL/GenBank/DDBJ databases">
        <authorList>
            <person name="Tran Van P."/>
        </authorList>
    </citation>
    <scope>NUCLEOTIDE SEQUENCE</scope>
</reference>
<organism evidence="10">
    <name type="scientific">Medioppia subpectinata</name>
    <dbReference type="NCBI Taxonomy" id="1979941"/>
    <lineage>
        <taxon>Eukaryota</taxon>
        <taxon>Metazoa</taxon>
        <taxon>Ecdysozoa</taxon>
        <taxon>Arthropoda</taxon>
        <taxon>Chelicerata</taxon>
        <taxon>Arachnida</taxon>
        <taxon>Acari</taxon>
        <taxon>Acariformes</taxon>
        <taxon>Sarcoptiformes</taxon>
        <taxon>Oribatida</taxon>
        <taxon>Brachypylina</taxon>
        <taxon>Oppioidea</taxon>
        <taxon>Oppiidae</taxon>
        <taxon>Medioppia</taxon>
    </lineage>
</organism>
<dbReference type="InterPro" id="IPR001628">
    <property type="entry name" value="Znf_hrmn_rcpt"/>
</dbReference>
<evidence type="ECO:0000256" key="3">
    <source>
        <dbReference type="ARBA" id="ARBA00022833"/>
    </source>
</evidence>
<keyword evidence="8" id="KW-0539">Nucleus</keyword>
<dbReference type="Pfam" id="PF00105">
    <property type="entry name" value="zf-C4"/>
    <property type="match status" value="2"/>
</dbReference>
<dbReference type="GO" id="GO:0000122">
    <property type="term" value="P:negative regulation of transcription by RNA polymerase II"/>
    <property type="evidence" value="ECO:0007669"/>
    <property type="project" value="TreeGrafter"/>
</dbReference>
<evidence type="ECO:0000256" key="8">
    <source>
        <dbReference type="ARBA" id="ARBA00023242"/>
    </source>
</evidence>
<evidence type="ECO:0000256" key="4">
    <source>
        <dbReference type="ARBA" id="ARBA00023015"/>
    </source>
</evidence>
<accession>A0A7R9Q336</accession>
<dbReference type="Gene3D" id="1.10.565.10">
    <property type="entry name" value="Retinoid X Receptor"/>
    <property type="match status" value="2"/>
</dbReference>
<dbReference type="SUPFAM" id="SSF48508">
    <property type="entry name" value="Nuclear receptor ligand-binding domain"/>
    <property type="match status" value="1"/>
</dbReference>
<dbReference type="PROSITE" id="PS00031">
    <property type="entry name" value="NUCLEAR_REC_DBD_1"/>
    <property type="match status" value="1"/>
</dbReference>
<proteinExistence type="predicted"/>
<keyword evidence="2" id="KW-0863">Zinc-finger</keyword>
<dbReference type="AlphaFoldDB" id="A0A7R9Q336"/>
<gene>
    <name evidence="10" type="ORF">OSB1V03_LOCUS10855</name>
</gene>
<evidence type="ECO:0000313" key="10">
    <source>
        <dbReference type="EMBL" id="CAD7630442.1"/>
    </source>
</evidence>
<dbReference type="GO" id="GO:0045944">
    <property type="term" value="P:positive regulation of transcription by RNA polymerase II"/>
    <property type="evidence" value="ECO:0007669"/>
    <property type="project" value="TreeGrafter"/>
</dbReference>
<keyword evidence="1" id="KW-0479">Metal-binding</keyword>
<evidence type="ECO:0000256" key="2">
    <source>
        <dbReference type="ARBA" id="ARBA00022771"/>
    </source>
</evidence>
<dbReference type="PANTHER" id="PTHR24082">
    <property type="entry name" value="NUCLEAR HORMONE RECEPTOR"/>
    <property type="match status" value="1"/>
</dbReference>
<evidence type="ECO:0000259" key="9">
    <source>
        <dbReference type="PROSITE" id="PS51030"/>
    </source>
</evidence>
<dbReference type="SUPFAM" id="SSF57716">
    <property type="entry name" value="Glucocorticoid receptor-like (DNA-binding domain)"/>
    <property type="match status" value="2"/>
</dbReference>
<evidence type="ECO:0000256" key="1">
    <source>
        <dbReference type="ARBA" id="ARBA00022723"/>
    </source>
</evidence>
<dbReference type="PANTHER" id="PTHR24082:SF283">
    <property type="entry name" value="NUCLEAR HORMONE RECEPTOR HR96"/>
    <property type="match status" value="1"/>
</dbReference>
<dbReference type="InterPro" id="IPR050234">
    <property type="entry name" value="Nuclear_hormone_rcpt_NR1"/>
</dbReference>
<evidence type="ECO:0000256" key="6">
    <source>
        <dbReference type="ARBA" id="ARBA00023163"/>
    </source>
</evidence>
<evidence type="ECO:0000256" key="5">
    <source>
        <dbReference type="ARBA" id="ARBA00023125"/>
    </source>
</evidence>
<dbReference type="GO" id="GO:0008270">
    <property type="term" value="F:zinc ion binding"/>
    <property type="evidence" value="ECO:0007669"/>
    <property type="project" value="UniProtKB-KW"/>
</dbReference>
<keyword evidence="4" id="KW-0805">Transcription regulation</keyword>
<evidence type="ECO:0000256" key="7">
    <source>
        <dbReference type="ARBA" id="ARBA00023170"/>
    </source>
</evidence>
<evidence type="ECO:0000313" key="11">
    <source>
        <dbReference type="Proteomes" id="UP000759131"/>
    </source>
</evidence>
<dbReference type="InterPro" id="IPR035500">
    <property type="entry name" value="NHR-like_dom_sf"/>
</dbReference>
<dbReference type="EMBL" id="CAJPIZ010008118">
    <property type="protein sequence ID" value="CAG2110872.1"/>
    <property type="molecule type" value="Genomic_DNA"/>
</dbReference>
<dbReference type="PRINTS" id="PR00047">
    <property type="entry name" value="STROIDFINGER"/>
</dbReference>
<keyword evidence="6" id="KW-0804">Transcription</keyword>
<dbReference type="GO" id="GO:0004879">
    <property type="term" value="F:nuclear receptor activity"/>
    <property type="evidence" value="ECO:0007669"/>
    <property type="project" value="TreeGrafter"/>
</dbReference>
<keyword evidence="11" id="KW-1185">Reference proteome</keyword>
<sequence>MNPLICASNGKCDINVMTRRMCIKCRLEKCFAVGMKNDLLQSAEQLNYRNEMIKENKSKHKPSDETDNSRIAKSRLVCDVCGDKGRARNFGAITCESCKSFFRRHGLRNEPFNCPSNGKCVINVLTRRHCNKCRLEKCFALGMRKELIRGYEVIKSKHKPSNESLNYTDFSNNNNLHNYSLIDTTIDENFTFDLLDNNLININDIEEQLIVSKNNTNSVVKYVNKNSGKELPIIPVFKTISDYNGINQLEFSRISELLIAYNNTFNSGLNTNTHNTTVHKVNDLQELTTGYNDLNEEFIKIIVKFTKSLNGFNNICADDKYALMKHGVRDLVLIRCLKYYNLEIECFVAQILAAIILFNPNHPNLLHKNIIRLEQQLYIYLLQRYLLLKYRSEFESQMKLQQIMDSLKDINTLNQIQTKHFDVCKPVVSHTFNALNA</sequence>
<protein>
    <recommendedName>
        <fullName evidence="9">Nuclear receptor domain-containing protein</fullName>
    </recommendedName>
</protein>
<dbReference type="GO" id="GO:0030154">
    <property type="term" value="P:cell differentiation"/>
    <property type="evidence" value="ECO:0007669"/>
    <property type="project" value="TreeGrafter"/>
</dbReference>
<dbReference type="PROSITE" id="PS51030">
    <property type="entry name" value="NUCLEAR_REC_DBD_2"/>
    <property type="match status" value="2"/>
</dbReference>